<keyword evidence="6" id="KW-1185">Reference proteome</keyword>
<sequence>MNSNHSLEKAIAAHTINTDTKNELPENSKEKNEQKNASTKSSEKKMAKNTSSKLSPEEIHQKRLAREAKRKARNDALIAKGLHPDYDENIEFIKRPMLSVLPSDATPPVGIPLTIMSYNMLAQSLIRRKMFPTSGNVLKWFVRSKLLSNEFIYYKPDIMCLQEVDYIQYQNFWKEKFSNWGYESQFYRNPTKNHGCCISWKKSVFQQGFVDRMLIDYDKEPSGDIEPRTTTKNIGIVLALKFQDSYKQKFAIDSKTTGIIIGTTHLFWHPFGTFERTRQTFVVLNKIKEFQKRINILNPDTKWYSFFCGDFNSQPFDTPYLSITSKPINYDSNKRMKTVIECSLSFKFSKKRDGDDGDDEEDGNIELSKDQPQSPVPSDYQATEEQYELCQRLQKVHNSLNMRAISLYSIGYGKVHPENANVHRDRGEPEISNWAHTWRGLLDYIFFIRSWDTTTDCTQIDDFDTFAKENDVLITKYLRLPPASEMTEHGQPHEKEYGSDHLSIMCEVYLK</sequence>
<feature type="compositionally biased region" description="Basic and acidic residues" evidence="3">
    <location>
        <begin position="20"/>
        <end position="34"/>
    </location>
</feature>
<evidence type="ECO:0000313" key="5">
    <source>
        <dbReference type="EMBL" id="SSD59788.1"/>
    </source>
</evidence>
<feature type="domain" description="Endonuclease/exonuclease/phosphatase" evidence="4">
    <location>
        <begin position="116"/>
        <end position="501"/>
    </location>
</feature>
<feature type="region of interest" description="Disordered" evidence="3">
    <location>
        <begin position="350"/>
        <end position="381"/>
    </location>
</feature>
<dbReference type="EMBL" id="UFAJ01000204">
    <property type="protein sequence ID" value="SSD59788.1"/>
    <property type="molecule type" value="Genomic_DNA"/>
</dbReference>
<dbReference type="Proteomes" id="UP000262825">
    <property type="component" value="Unassembled WGS sequence"/>
</dbReference>
<gene>
    <name evidence="5" type="ORF">SCODWIG_01549</name>
</gene>
<name>A0A376B525_9ASCO</name>
<comment type="similarity">
    <text evidence="1">Belongs to the CCR4/nocturin family.</text>
</comment>
<dbReference type="AlphaFoldDB" id="A0A376B525"/>
<proteinExistence type="inferred from homology"/>
<organism evidence="5 6">
    <name type="scientific">Saccharomycodes ludwigii</name>
    <dbReference type="NCBI Taxonomy" id="36035"/>
    <lineage>
        <taxon>Eukaryota</taxon>
        <taxon>Fungi</taxon>
        <taxon>Dikarya</taxon>
        <taxon>Ascomycota</taxon>
        <taxon>Saccharomycotina</taxon>
        <taxon>Saccharomycetes</taxon>
        <taxon>Saccharomycodales</taxon>
        <taxon>Saccharomycodaceae</taxon>
        <taxon>Saccharomycodes</taxon>
    </lineage>
</organism>
<dbReference type="Pfam" id="PF03372">
    <property type="entry name" value="Exo_endo_phos"/>
    <property type="match status" value="1"/>
</dbReference>
<evidence type="ECO:0000256" key="3">
    <source>
        <dbReference type="SAM" id="MobiDB-lite"/>
    </source>
</evidence>
<keyword evidence="5" id="KW-0540">Nuclease</keyword>
<dbReference type="SUPFAM" id="SSF56219">
    <property type="entry name" value="DNase I-like"/>
    <property type="match status" value="1"/>
</dbReference>
<dbReference type="GO" id="GO:0000175">
    <property type="term" value="F:3'-5'-RNA exonuclease activity"/>
    <property type="evidence" value="ECO:0007669"/>
    <property type="project" value="TreeGrafter"/>
</dbReference>
<dbReference type="Gene3D" id="3.60.10.10">
    <property type="entry name" value="Endonuclease/exonuclease/phosphatase"/>
    <property type="match status" value="1"/>
</dbReference>
<feature type="compositionally biased region" description="Basic and acidic residues" evidence="3">
    <location>
        <begin position="55"/>
        <end position="67"/>
    </location>
</feature>
<feature type="region of interest" description="Disordered" evidence="3">
    <location>
        <begin position="1"/>
        <end position="67"/>
    </location>
</feature>
<evidence type="ECO:0000256" key="1">
    <source>
        <dbReference type="ARBA" id="ARBA00010774"/>
    </source>
</evidence>
<evidence type="ECO:0000313" key="6">
    <source>
        <dbReference type="Proteomes" id="UP000262825"/>
    </source>
</evidence>
<dbReference type="InterPro" id="IPR050410">
    <property type="entry name" value="CCR4/nocturin_mRNA_transcr"/>
</dbReference>
<dbReference type="InterPro" id="IPR036691">
    <property type="entry name" value="Endo/exonu/phosph_ase_sf"/>
</dbReference>
<accession>A0A376B525</accession>
<dbReference type="PANTHER" id="PTHR12121:SF45">
    <property type="entry name" value="NOCTURNIN"/>
    <property type="match status" value="1"/>
</dbReference>
<dbReference type="VEuPathDB" id="FungiDB:SCODWIG_01549"/>
<protein>
    <submittedName>
        <fullName evidence="5">Related to RNA exonuclease NGL2</fullName>
    </submittedName>
</protein>
<evidence type="ECO:0000259" key="4">
    <source>
        <dbReference type="Pfam" id="PF03372"/>
    </source>
</evidence>
<keyword evidence="5" id="KW-0269">Exonuclease</keyword>
<keyword evidence="2" id="KW-0378">Hydrolase</keyword>
<dbReference type="GO" id="GO:0006139">
    <property type="term" value="P:nucleobase-containing compound metabolic process"/>
    <property type="evidence" value="ECO:0007669"/>
    <property type="project" value="UniProtKB-ARBA"/>
</dbReference>
<dbReference type="InterPro" id="IPR005135">
    <property type="entry name" value="Endo/exonuclease/phosphatase"/>
</dbReference>
<dbReference type="PANTHER" id="PTHR12121">
    <property type="entry name" value="CARBON CATABOLITE REPRESSOR PROTEIN 4"/>
    <property type="match status" value="1"/>
</dbReference>
<feature type="compositionally biased region" description="Acidic residues" evidence="3">
    <location>
        <begin position="355"/>
        <end position="364"/>
    </location>
</feature>
<evidence type="ECO:0000256" key="2">
    <source>
        <dbReference type="ARBA" id="ARBA00022801"/>
    </source>
</evidence>
<reference evidence="6" key="1">
    <citation type="submission" date="2018-06" db="EMBL/GenBank/DDBJ databases">
        <authorList>
            <person name="Guldener U."/>
        </authorList>
    </citation>
    <scope>NUCLEOTIDE SEQUENCE [LARGE SCALE GENOMIC DNA]</scope>
    <source>
        <strain evidence="6">UTAD17</strain>
    </source>
</reference>